<name>A0A2I0R4Z8_9FLAO</name>
<sequence>MNKGRFIIFSGILSSLILLSSCKEGNNEVEVNKEGEKKVDKTLLDPNRSFNTTFDGKLFSVPSPIQTALLIQSLSIPFNESLLNDLDSAQNHSSLTDQSINLGIYGADLGYVTLYDQSAKSLNYLSVVEDLANKIGIAGAFDKSFINRFESNSNDEDSMLVILTDGFRKADNFLKENNQKNSSALILTGGWLESMYFATQLYKESKNDELLSRIGEQKQSLETIIELLEKYNANGENDKYLTHFNDLKELFMEIKTSYEYVEPETDKSLKLTTIKSKMNIEISEELANKIIEKIAAVRGEIAS</sequence>
<keyword evidence="2" id="KW-1185">Reference proteome</keyword>
<comment type="caution">
    <text evidence="1">The sequence shown here is derived from an EMBL/GenBank/DDBJ whole genome shotgun (WGS) entry which is preliminary data.</text>
</comment>
<accession>A0A2I0R4Z8</accession>
<reference evidence="1 2" key="1">
    <citation type="submission" date="2017-12" db="EMBL/GenBank/DDBJ databases">
        <title>The draft genome sequence of Brumimicrobium saltpan LHR20.</title>
        <authorList>
            <person name="Do Z.-J."/>
            <person name="Luo H.-R."/>
        </authorList>
    </citation>
    <scope>NUCLEOTIDE SEQUENCE [LARGE SCALE GENOMIC DNA]</scope>
    <source>
        <strain evidence="1 2">LHR20</strain>
    </source>
</reference>
<dbReference type="AlphaFoldDB" id="A0A2I0R4Z8"/>
<dbReference type="EMBL" id="PJNI01000002">
    <property type="protein sequence ID" value="PKR81656.1"/>
    <property type="molecule type" value="Genomic_DNA"/>
</dbReference>
<evidence type="ECO:0000313" key="1">
    <source>
        <dbReference type="EMBL" id="PKR81656.1"/>
    </source>
</evidence>
<evidence type="ECO:0000313" key="2">
    <source>
        <dbReference type="Proteomes" id="UP000236654"/>
    </source>
</evidence>
<protein>
    <submittedName>
        <fullName evidence="1">Uncharacterized protein</fullName>
    </submittedName>
</protein>
<dbReference type="PROSITE" id="PS51257">
    <property type="entry name" value="PROKAR_LIPOPROTEIN"/>
    <property type="match status" value="1"/>
</dbReference>
<dbReference type="RefSeq" id="WP_101333670.1">
    <property type="nucleotide sequence ID" value="NZ_PJNI01000002.1"/>
</dbReference>
<organism evidence="1 2">
    <name type="scientific">Brumimicrobium salinarum</name>
    <dbReference type="NCBI Taxonomy" id="2058658"/>
    <lineage>
        <taxon>Bacteria</taxon>
        <taxon>Pseudomonadati</taxon>
        <taxon>Bacteroidota</taxon>
        <taxon>Flavobacteriia</taxon>
        <taxon>Flavobacteriales</taxon>
        <taxon>Crocinitomicaceae</taxon>
        <taxon>Brumimicrobium</taxon>
    </lineage>
</organism>
<proteinExistence type="predicted"/>
<gene>
    <name evidence="1" type="ORF">CW751_03780</name>
</gene>
<dbReference type="Proteomes" id="UP000236654">
    <property type="component" value="Unassembled WGS sequence"/>
</dbReference>
<dbReference type="OrthoDB" id="1116284at2"/>